<dbReference type="OrthoDB" id="2932333at2"/>
<organism evidence="2 3">
    <name type="scientific">Paraliobacillus quinghaiensis</name>
    <dbReference type="NCBI Taxonomy" id="470815"/>
    <lineage>
        <taxon>Bacteria</taxon>
        <taxon>Bacillati</taxon>
        <taxon>Bacillota</taxon>
        <taxon>Bacilli</taxon>
        <taxon>Bacillales</taxon>
        <taxon>Bacillaceae</taxon>
        <taxon>Paraliobacillus</taxon>
    </lineage>
</organism>
<dbReference type="Pfam" id="PF13040">
    <property type="entry name" value="Fur_reg_FbpB"/>
    <property type="match status" value="1"/>
</dbReference>
<dbReference type="AlphaFoldDB" id="A0A917WNZ7"/>
<dbReference type="EMBL" id="BMLG01000001">
    <property type="protein sequence ID" value="GGM20097.1"/>
    <property type="molecule type" value="Genomic_DNA"/>
</dbReference>
<evidence type="ECO:0000313" key="2">
    <source>
        <dbReference type="EMBL" id="GGM20097.1"/>
    </source>
</evidence>
<dbReference type="InterPro" id="IPR025004">
    <property type="entry name" value="SenN/SenS"/>
</dbReference>
<proteinExistence type="predicted"/>
<gene>
    <name evidence="2" type="ORF">GCM10011351_02430</name>
</gene>
<evidence type="ECO:0008006" key="4">
    <source>
        <dbReference type="Google" id="ProtNLM"/>
    </source>
</evidence>
<feature type="coiled-coil region" evidence="1">
    <location>
        <begin position="12"/>
        <end position="46"/>
    </location>
</feature>
<keyword evidence="3" id="KW-1185">Reference proteome</keyword>
<comment type="caution">
    <text evidence="2">The sequence shown here is derived from an EMBL/GenBank/DDBJ whole genome shotgun (WGS) entry which is preliminary data.</text>
</comment>
<name>A0A917WNZ7_9BACI</name>
<dbReference type="Proteomes" id="UP000618460">
    <property type="component" value="Unassembled WGS sequence"/>
</dbReference>
<protein>
    <recommendedName>
        <fullName evidence="4">FbpB family small basic protein</fullName>
    </recommendedName>
</protein>
<dbReference type="RefSeq" id="WP_117152892.1">
    <property type="nucleotide sequence ID" value="NZ_BMLG01000001.1"/>
</dbReference>
<evidence type="ECO:0000256" key="1">
    <source>
        <dbReference type="SAM" id="Coils"/>
    </source>
</evidence>
<accession>A0A917WNZ7</accession>
<reference evidence="2" key="1">
    <citation type="journal article" date="2014" name="Int. J. Syst. Evol. Microbiol.">
        <title>Complete genome sequence of Corynebacterium casei LMG S-19264T (=DSM 44701T), isolated from a smear-ripened cheese.</title>
        <authorList>
            <consortium name="US DOE Joint Genome Institute (JGI-PGF)"/>
            <person name="Walter F."/>
            <person name="Albersmeier A."/>
            <person name="Kalinowski J."/>
            <person name="Ruckert C."/>
        </authorList>
    </citation>
    <scope>NUCLEOTIDE SEQUENCE</scope>
    <source>
        <strain evidence="2">CGMCC 1.6333</strain>
    </source>
</reference>
<reference evidence="2" key="2">
    <citation type="submission" date="2020-09" db="EMBL/GenBank/DDBJ databases">
        <authorList>
            <person name="Sun Q."/>
            <person name="Zhou Y."/>
        </authorList>
    </citation>
    <scope>NUCLEOTIDE SEQUENCE</scope>
    <source>
        <strain evidence="2">CGMCC 1.6333</strain>
    </source>
</reference>
<evidence type="ECO:0000313" key="3">
    <source>
        <dbReference type="Proteomes" id="UP000618460"/>
    </source>
</evidence>
<keyword evidence="1" id="KW-0175">Coiled coil</keyword>
<sequence length="49" mass="5953">MRVRKVTFEELVNQNKQELLNDKLAMEKLEENLDERQTTLTEQKQNYVN</sequence>